<evidence type="ECO:0000313" key="5">
    <source>
        <dbReference type="EMBL" id="MFB9324421.1"/>
    </source>
</evidence>
<sequence>MTAWSGNDEPFHPFLLTRNQIQQFHRNSGCAGLSDDDLHVQARLSESETAERLDRKQRLIQIAARQDGLWAGSFPYRHFVWLTDQDGCLLHMRGSADLLSCLHERGIRDGSCLRLDTIGTHALTAALDLRRPVYLNGTEHYKTVFHESASCAVPLGVQGGEPEGWMCLTCSADVGIAAMAPLVQAVRAVIERELASIGDLVHEAADEEEQLQLALEELPLTPREKEVANYWLLDYDYKQISRVLDISVNTVRRHIENMYPKLGVNSKSSLHLKLKGLL</sequence>
<evidence type="ECO:0000259" key="4">
    <source>
        <dbReference type="PROSITE" id="PS50043"/>
    </source>
</evidence>
<dbReference type="InterPro" id="IPR000792">
    <property type="entry name" value="Tscrpt_reg_LuxR_C"/>
</dbReference>
<reference evidence="5 6" key="1">
    <citation type="submission" date="2024-09" db="EMBL/GenBank/DDBJ databases">
        <authorList>
            <person name="Sun Q."/>
            <person name="Mori K."/>
        </authorList>
    </citation>
    <scope>NUCLEOTIDE SEQUENCE [LARGE SCALE GENOMIC DNA]</scope>
    <source>
        <strain evidence="5 6">TISTR 2452</strain>
    </source>
</reference>
<dbReference type="InterPro" id="IPR029016">
    <property type="entry name" value="GAF-like_dom_sf"/>
</dbReference>
<dbReference type="SUPFAM" id="SSF46894">
    <property type="entry name" value="C-terminal effector domain of the bipartite response regulators"/>
    <property type="match status" value="1"/>
</dbReference>
<gene>
    <name evidence="5" type="ORF">ACFFSY_00505</name>
</gene>
<dbReference type="PROSITE" id="PS00622">
    <property type="entry name" value="HTH_LUXR_1"/>
    <property type="match status" value="1"/>
</dbReference>
<dbReference type="RefSeq" id="WP_377488291.1">
    <property type="nucleotide sequence ID" value="NZ_JBHMDO010000002.1"/>
</dbReference>
<dbReference type="Proteomes" id="UP001589747">
    <property type="component" value="Unassembled WGS sequence"/>
</dbReference>
<dbReference type="PANTHER" id="PTHR44688">
    <property type="entry name" value="DNA-BINDING TRANSCRIPTIONAL ACTIVATOR DEVR_DOSR"/>
    <property type="match status" value="1"/>
</dbReference>
<feature type="domain" description="HTH luxR-type" evidence="4">
    <location>
        <begin position="213"/>
        <end position="278"/>
    </location>
</feature>
<evidence type="ECO:0000313" key="6">
    <source>
        <dbReference type="Proteomes" id="UP001589747"/>
    </source>
</evidence>
<name>A0ABV5KGS1_9BACL</name>
<dbReference type="InterPro" id="IPR036388">
    <property type="entry name" value="WH-like_DNA-bd_sf"/>
</dbReference>
<dbReference type="PROSITE" id="PS50043">
    <property type="entry name" value="HTH_LUXR_2"/>
    <property type="match status" value="1"/>
</dbReference>
<evidence type="ECO:0000256" key="1">
    <source>
        <dbReference type="ARBA" id="ARBA00023015"/>
    </source>
</evidence>
<dbReference type="EMBL" id="JBHMDO010000002">
    <property type="protein sequence ID" value="MFB9324421.1"/>
    <property type="molecule type" value="Genomic_DNA"/>
</dbReference>
<dbReference type="InterPro" id="IPR016032">
    <property type="entry name" value="Sig_transdc_resp-reg_C-effctor"/>
</dbReference>
<comment type="caution">
    <text evidence="5">The sequence shown here is derived from an EMBL/GenBank/DDBJ whole genome shotgun (WGS) entry which is preliminary data.</text>
</comment>
<evidence type="ECO:0000256" key="2">
    <source>
        <dbReference type="ARBA" id="ARBA00023125"/>
    </source>
</evidence>
<keyword evidence="6" id="KW-1185">Reference proteome</keyword>
<dbReference type="SMART" id="SM00421">
    <property type="entry name" value="HTH_LUXR"/>
    <property type="match status" value="1"/>
</dbReference>
<protein>
    <submittedName>
        <fullName evidence="5">LuxR C-terminal-related transcriptional regulator</fullName>
    </submittedName>
</protein>
<keyword evidence="1" id="KW-0805">Transcription regulation</keyword>
<keyword evidence="3" id="KW-0804">Transcription</keyword>
<dbReference type="Pfam" id="PF00196">
    <property type="entry name" value="GerE"/>
    <property type="match status" value="1"/>
</dbReference>
<dbReference type="PANTHER" id="PTHR44688:SF16">
    <property type="entry name" value="DNA-BINDING TRANSCRIPTIONAL ACTIVATOR DEVR_DOSR"/>
    <property type="match status" value="1"/>
</dbReference>
<proteinExistence type="predicted"/>
<organism evidence="5 6">
    <name type="scientific">Paenibacillus aurantiacus</name>
    <dbReference type="NCBI Taxonomy" id="1936118"/>
    <lineage>
        <taxon>Bacteria</taxon>
        <taxon>Bacillati</taxon>
        <taxon>Bacillota</taxon>
        <taxon>Bacilli</taxon>
        <taxon>Bacillales</taxon>
        <taxon>Paenibacillaceae</taxon>
        <taxon>Paenibacillus</taxon>
    </lineage>
</organism>
<dbReference type="Gene3D" id="1.10.10.10">
    <property type="entry name" value="Winged helix-like DNA-binding domain superfamily/Winged helix DNA-binding domain"/>
    <property type="match status" value="1"/>
</dbReference>
<evidence type="ECO:0000256" key="3">
    <source>
        <dbReference type="ARBA" id="ARBA00023163"/>
    </source>
</evidence>
<dbReference type="CDD" id="cd06170">
    <property type="entry name" value="LuxR_C_like"/>
    <property type="match status" value="1"/>
</dbReference>
<keyword evidence="2" id="KW-0238">DNA-binding</keyword>
<accession>A0ABV5KGS1</accession>
<dbReference type="Gene3D" id="3.30.450.40">
    <property type="match status" value="1"/>
</dbReference>